<dbReference type="EMBL" id="JACRTG010000012">
    <property type="protein sequence ID" value="MBC8587459.1"/>
    <property type="molecule type" value="Genomic_DNA"/>
</dbReference>
<accession>A0A926IIY5</accession>
<feature type="domain" description="IrrE N-terminal-like" evidence="1">
    <location>
        <begin position="74"/>
        <end position="151"/>
    </location>
</feature>
<keyword evidence="3" id="KW-1185">Reference proteome</keyword>
<reference evidence="2" key="1">
    <citation type="submission" date="2020-08" db="EMBL/GenBank/DDBJ databases">
        <title>Genome public.</title>
        <authorList>
            <person name="Liu C."/>
            <person name="Sun Q."/>
        </authorList>
    </citation>
    <scope>NUCLEOTIDE SEQUENCE</scope>
    <source>
        <strain evidence="2">BX21</strain>
    </source>
</reference>
<organism evidence="2 3">
    <name type="scientific">Paratissierella segnis</name>
    <dbReference type="NCBI Taxonomy" id="2763679"/>
    <lineage>
        <taxon>Bacteria</taxon>
        <taxon>Bacillati</taxon>
        <taxon>Bacillota</taxon>
        <taxon>Tissierellia</taxon>
        <taxon>Tissierellales</taxon>
        <taxon>Tissierellaceae</taxon>
        <taxon>Paratissierella</taxon>
    </lineage>
</organism>
<evidence type="ECO:0000313" key="3">
    <source>
        <dbReference type="Proteomes" id="UP000601171"/>
    </source>
</evidence>
<evidence type="ECO:0000313" key="2">
    <source>
        <dbReference type="EMBL" id="MBC8587459.1"/>
    </source>
</evidence>
<gene>
    <name evidence="2" type="ORF">H8707_04295</name>
</gene>
<protein>
    <submittedName>
        <fullName evidence="2">ImmA/IrrE family metallo-endopeptidase</fullName>
    </submittedName>
</protein>
<dbReference type="Pfam" id="PF06114">
    <property type="entry name" value="Peptidase_M78"/>
    <property type="match status" value="1"/>
</dbReference>
<dbReference type="RefSeq" id="WP_262428918.1">
    <property type="nucleotide sequence ID" value="NZ_JACRTG010000012.1"/>
</dbReference>
<evidence type="ECO:0000259" key="1">
    <source>
        <dbReference type="Pfam" id="PF06114"/>
    </source>
</evidence>
<proteinExistence type="predicted"/>
<dbReference type="Gene3D" id="1.10.10.2910">
    <property type="match status" value="1"/>
</dbReference>
<name>A0A926IIY5_9FIRM</name>
<sequence>MQRKRKIPSKPNFKRATKRAYEFLLELDVKEFPIDPFKIIKRFEDNWHLLSWTELKINTGVEDPFNLKRNGAEAATKIQRGTNDYIIVYDDSFSMDRIRWTIAHEIGHIVLGHLVYYEETALNRGGLTQEQYGVLEVEAHWFAGILLSPHVVLNLYGIKDSQDIAFICNISQESAEKCEGYLNNFRPQFVDLERKLVRNFYDFFFKHRVLQSIANGIYKFNGSYLYDEFYKICRICRNCNAYITDENQKFCHVCGNTVPEWDYPFKNLPVNGVWIGWPENLEGKYYPYIEVDNNKRVLYCPVCKNQDFDEDATYCKICGTPLYNTCLSENTKVSGACRYCPNCGETTKFQELNIFDNLKEVQIPDLLTFENGKYEDYIEYEYWNYIIATVYYFKRDLELYTALDGSKAIRDEGSFIVFAANAMSADIILNHQNLLMECIKEYGQTIITNVGCYYYDL</sequence>
<comment type="caution">
    <text evidence="2">The sequence shown here is derived from an EMBL/GenBank/DDBJ whole genome shotgun (WGS) entry which is preliminary data.</text>
</comment>
<dbReference type="AlphaFoldDB" id="A0A926IIY5"/>
<dbReference type="InterPro" id="IPR010359">
    <property type="entry name" value="IrrE_HExxH"/>
</dbReference>
<dbReference type="Proteomes" id="UP000601171">
    <property type="component" value="Unassembled WGS sequence"/>
</dbReference>